<name>A0ABU4VEN0_9ACTN</name>
<accession>A0ABU4VEN0</accession>
<protein>
    <submittedName>
        <fullName evidence="2">AAA family ATPase</fullName>
    </submittedName>
</protein>
<dbReference type="PANTHER" id="PTHR35894:SF1">
    <property type="entry name" value="PHOSPHORIBULOKINASE _ URIDINE KINASE FAMILY"/>
    <property type="match status" value="1"/>
</dbReference>
<dbReference type="Gene3D" id="3.40.50.300">
    <property type="entry name" value="P-loop containing nucleotide triphosphate hydrolases"/>
    <property type="match status" value="1"/>
</dbReference>
<feature type="domain" description="ORC1/DEAH AAA+ ATPase" evidence="1">
    <location>
        <begin position="34"/>
        <end position="180"/>
    </location>
</feature>
<evidence type="ECO:0000313" key="2">
    <source>
        <dbReference type="EMBL" id="MDX8150217.1"/>
    </source>
</evidence>
<evidence type="ECO:0000259" key="1">
    <source>
        <dbReference type="Pfam" id="PF13401"/>
    </source>
</evidence>
<organism evidence="2 3">
    <name type="scientific">Patulibacter brassicae</name>
    <dbReference type="NCBI Taxonomy" id="1705717"/>
    <lineage>
        <taxon>Bacteria</taxon>
        <taxon>Bacillati</taxon>
        <taxon>Actinomycetota</taxon>
        <taxon>Thermoleophilia</taxon>
        <taxon>Solirubrobacterales</taxon>
        <taxon>Patulibacteraceae</taxon>
        <taxon>Patulibacter</taxon>
    </lineage>
</organism>
<proteinExistence type="predicted"/>
<gene>
    <name evidence="2" type="ORF">SK069_01300</name>
</gene>
<dbReference type="InterPro" id="IPR027417">
    <property type="entry name" value="P-loop_NTPase"/>
</dbReference>
<evidence type="ECO:0000313" key="3">
    <source>
        <dbReference type="Proteomes" id="UP001277761"/>
    </source>
</evidence>
<dbReference type="InterPro" id="IPR052026">
    <property type="entry name" value="ExeA_AAA_ATPase_DNA-bind"/>
</dbReference>
<dbReference type="Proteomes" id="UP001277761">
    <property type="component" value="Unassembled WGS sequence"/>
</dbReference>
<dbReference type="InterPro" id="IPR049945">
    <property type="entry name" value="AAA_22"/>
</dbReference>
<dbReference type="RefSeq" id="WP_319952369.1">
    <property type="nucleotide sequence ID" value="NZ_JAXAVX010000001.1"/>
</dbReference>
<sequence length="280" mass="32003">MRDGPTARTGDPPDFLITKEHRRFVEFAEACKREGYIGLCHGVPGVGKTMSARRFCNWDETSRWIQRPSWPAPDEPAEPPADLGVTNVVFWTPSVTVSPRHLDQQIMDLCHRYHLAADEKLQPEPSEDRWFTPLRWYVELVIVDEADRLRTNALEMLRDIFDRHGVGLILIGMPGLEKKLARYPQLYSRIGFAHRYNALSPDELRFVLQHHWERLGLALSADDFTDAEAVAAVARITGGNFRLIHRLFAQIRRLLEINQLTTVTAEVVEAARETLVIGTN</sequence>
<comment type="caution">
    <text evidence="2">The sequence shown here is derived from an EMBL/GenBank/DDBJ whole genome shotgun (WGS) entry which is preliminary data.</text>
</comment>
<dbReference type="PANTHER" id="PTHR35894">
    <property type="entry name" value="GENERAL SECRETION PATHWAY PROTEIN A-RELATED"/>
    <property type="match status" value="1"/>
</dbReference>
<keyword evidence="3" id="KW-1185">Reference proteome</keyword>
<dbReference type="EMBL" id="JAXAVX010000001">
    <property type="protein sequence ID" value="MDX8150217.1"/>
    <property type="molecule type" value="Genomic_DNA"/>
</dbReference>
<dbReference type="Pfam" id="PF13401">
    <property type="entry name" value="AAA_22"/>
    <property type="match status" value="1"/>
</dbReference>
<reference evidence="2 3" key="1">
    <citation type="submission" date="2023-11" db="EMBL/GenBank/DDBJ databases">
        <authorList>
            <person name="Xu M."/>
            <person name="Jiang T."/>
        </authorList>
    </citation>
    <scope>NUCLEOTIDE SEQUENCE [LARGE SCALE GENOMIC DNA]</scope>
    <source>
        <strain evidence="2 3">SD</strain>
    </source>
</reference>
<dbReference type="SUPFAM" id="SSF52540">
    <property type="entry name" value="P-loop containing nucleoside triphosphate hydrolases"/>
    <property type="match status" value="1"/>
</dbReference>